<proteinExistence type="predicted"/>
<feature type="transmembrane region" description="Helical" evidence="1">
    <location>
        <begin position="176"/>
        <end position="194"/>
    </location>
</feature>
<keyword evidence="1" id="KW-0472">Membrane</keyword>
<feature type="transmembrane region" description="Helical" evidence="1">
    <location>
        <begin position="130"/>
        <end position="151"/>
    </location>
</feature>
<name>A0A164H483_BACCE</name>
<keyword evidence="1" id="KW-0812">Transmembrane</keyword>
<feature type="transmembrane region" description="Helical" evidence="1">
    <location>
        <begin position="40"/>
        <end position="62"/>
    </location>
</feature>
<feature type="transmembrane region" description="Helical" evidence="1">
    <location>
        <begin position="7"/>
        <end position="28"/>
    </location>
</feature>
<comment type="caution">
    <text evidence="2">The sequence shown here is derived from an EMBL/GenBank/DDBJ whole genome shotgun (WGS) entry which is preliminary data.</text>
</comment>
<evidence type="ECO:0000313" key="3">
    <source>
        <dbReference type="Proteomes" id="UP000076501"/>
    </source>
</evidence>
<sequence>MSILAEYRWYFLIGAEIVFWLSAIGFFLLRYGFRLKKASFIMGIVLLVNEVFILTLGVVDYYQTGKFSNFQIITVIILLYAVFYGKKDLKKLDIFVQKLFAKWRNEPAPIIEEQVELTGMAYAKQEMKNWVVHLSLFVIVHIFFFFLYGFVPFEQWGNWLETGIVLNKAASRVSQVWAIILLVDTVISFSYVIFPKKEKGKEKKSSFHS</sequence>
<protein>
    <submittedName>
        <fullName evidence="2">Integral membrane protein</fullName>
    </submittedName>
</protein>
<dbReference type="PATRIC" id="fig|1396.539.peg.582"/>
<feature type="transmembrane region" description="Helical" evidence="1">
    <location>
        <begin position="68"/>
        <end position="85"/>
    </location>
</feature>
<gene>
    <name evidence="2" type="ORF">B4082_1207</name>
</gene>
<accession>A0A164H483</accession>
<reference evidence="2 3" key="1">
    <citation type="submission" date="2015-09" db="EMBL/GenBank/DDBJ databases">
        <title>Bacillus cereus food isolates.</title>
        <authorList>
            <person name="Boekhorst J."/>
        </authorList>
    </citation>
    <scope>NUCLEOTIDE SEQUENCE [LARGE SCALE GENOMIC DNA]</scope>
    <source>
        <strain evidence="2 3">B4082</strain>
    </source>
</reference>
<dbReference type="RefSeq" id="WP_063221787.1">
    <property type="nucleotide sequence ID" value="NZ_JAEHBS010000011.1"/>
</dbReference>
<dbReference type="AlphaFoldDB" id="A0A164H483"/>
<evidence type="ECO:0000313" key="2">
    <source>
        <dbReference type="EMBL" id="KZD39428.1"/>
    </source>
</evidence>
<keyword evidence="1" id="KW-1133">Transmembrane helix</keyword>
<organism evidence="2 3">
    <name type="scientific">Bacillus cereus</name>
    <dbReference type="NCBI Taxonomy" id="1396"/>
    <lineage>
        <taxon>Bacteria</taxon>
        <taxon>Bacillati</taxon>
        <taxon>Bacillota</taxon>
        <taxon>Bacilli</taxon>
        <taxon>Bacillales</taxon>
        <taxon>Bacillaceae</taxon>
        <taxon>Bacillus</taxon>
        <taxon>Bacillus cereus group</taxon>
    </lineage>
</organism>
<dbReference type="EMBL" id="LJKA01000016">
    <property type="protein sequence ID" value="KZD39428.1"/>
    <property type="molecule type" value="Genomic_DNA"/>
</dbReference>
<dbReference type="Proteomes" id="UP000076501">
    <property type="component" value="Unassembled WGS sequence"/>
</dbReference>
<evidence type="ECO:0000256" key="1">
    <source>
        <dbReference type="SAM" id="Phobius"/>
    </source>
</evidence>